<dbReference type="Proteomes" id="UP000255355">
    <property type="component" value="Unassembled WGS sequence"/>
</dbReference>
<comment type="caution">
    <text evidence="1">The sequence shown here is derived from an EMBL/GenBank/DDBJ whole genome shotgun (WGS) entry which is preliminary data.</text>
</comment>
<evidence type="ECO:0000313" key="2">
    <source>
        <dbReference type="Proteomes" id="UP000255355"/>
    </source>
</evidence>
<keyword evidence="2" id="KW-1185">Reference proteome</keyword>
<sequence length="558" mass="61855">MQRGEAPTYQQRSGRALEERTQAMIVAAAEQVMTARIAEPGPDGSIAHLTTADVCAAARGYVRRDGTEGPIPKATMWKHFKTIGALAAAVVETMTAGNRPVPDEIIELAATGTRPGARRETDDAARWEARFSSRHYSVTQLEEQFDAAATRDDRPDMLYWAAELAARHLRSHRRGDRAHVRSARDWARRGLRLVDIASRLDCMIGIRCAQAAAAAETVLSRRPDYEPTGLSRIRSIKETEMSFAAALGWDLHRELARFHADHARGLVEADPEREMQAMLTVATTLPALCGPDSAPTREPRDGVRAEELADIIAGLCRIRLAYADHPDHRDLFADLFGDRVPELTRALLACFPATNDERRRHEGNVRALLRLDDLARHLDRIDPAAEPETFVSYIADYEQASGDLLRTTEFGSVRDILVARYLTAKARTLALHEEWRTSPSPAQAGGSLVRPNPAVLTQAAIQFYDHAAKVTSRRGSAGVLRDRAARARAELEQSKPLGDNGSPDDAEVADGAFETILEAINDLVLITISRRNRFSDTEIRRLLDMIDPMYYYITSGRN</sequence>
<accession>A0A370HG53</accession>
<dbReference type="AlphaFoldDB" id="A0A370HG53"/>
<organism evidence="1 2">
    <name type="scientific">Nocardia mexicana</name>
    <dbReference type="NCBI Taxonomy" id="279262"/>
    <lineage>
        <taxon>Bacteria</taxon>
        <taxon>Bacillati</taxon>
        <taxon>Actinomycetota</taxon>
        <taxon>Actinomycetes</taxon>
        <taxon>Mycobacteriales</taxon>
        <taxon>Nocardiaceae</taxon>
        <taxon>Nocardia</taxon>
    </lineage>
</organism>
<gene>
    <name evidence="1" type="ORF">DFR68_102258</name>
</gene>
<dbReference type="EMBL" id="QQAZ01000002">
    <property type="protein sequence ID" value="RDI54134.1"/>
    <property type="molecule type" value="Genomic_DNA"/>
</dbReference>
<name>A0A370HG53_9NOCA</name>
<reference evidence="1 2" key="1">
    <citation type="submission" date="2018-07" db="EMBL/GenBank/DDBJ databases">
        <title>Genomic Encyclopedia of Type Strains, Phase IV (KMG-IV): sequencing the most valuable type-strain genomes for metagenomic binning, comparative biology and taxonomic classification.</title>
        <authorList>
            <person name="Goeker M."/>
        </authorList>
    </citation>
    <scope>NUCLEOTIDE SEQUENCE [LARGE SCALE GENOMIC DNA]</scope>
    <source>
        <strain evidence="1 2">DSM 44952</strain>
    </source>
</reference>
<protein>
    <submittedName>
        <fullName evidence="1">Uncharacterized protein</fullName>
    </submittedName>
</protein>
<evidence type="ECO:0000313" key="1">
    <source>
        <dbReference type="EMBL" id="RDI54134.1"/>
    </source>
</evidence>
<proteinExistence type="predicted"/>